<dbReference type="Proteomes" id="UP000254260">
    <property type="component" value="Unassembled WGS sequence"/>
</dbReference>
<organism evidence="2 3">
    <name type="scientific">Ectopseudomonas mendocina</name>
    <name type="common">Pseudomonas mendocina</name>
    <dbReference type="NCBI Taxonomy" id="300"/>
    <lineage>
        <taxon>Bacteria</taxon>
        <taxon>Pseudomonadati</taxon>
        <taxon>Pseudomonadota</taxon>
        <taxon>Gammaproteobacteria</taxon>
        <taxon>Pseudomonadales</taxon>
        <taxon>Pseudomonadaceae</taxon>
        <taxon>Ectopseudomonas</taxon>
    </lineage>
</organism>
<accession>A0A379PNC4</accession>
<keyword evidence="1" id="KW-0812">Transmembrane</keyword>
<reference evidence="2 3" key="1">
    <citation type="submission" date="2018-06" db="EMBL/GenBank/DDBJ databases">
        <authorList>
            <consortium name="Pathogen Informatics"/>
            <person name="Doyle S."/>
        </authorList>
    </citation>
    <scope>NUCLEOTIDE SEQUENCE [LARGE SCALE GENOMIC DNA]</scope>
    <source>
        <strain evidence="2 3">NCTC10899</strain>
    </source>
</reference>
<dbReference type="InterPro" id="IPR055672">
    <property type="entry name" value="DUF7248"/>
</dbReference>
<dbReference type="Pfam" id="PF23906">
    <property type="entry name" value="DUF7248"/>
    <property type="match status" value="1"/>
</dbReference>
<name>A0A379PNC4_ECTME</name>
<dbReference type="RefSeq" id="WP_115292725.1">
    <property type="nucleotide sequence ID" value="NZ_UGUU01000002.1"/>
</dbReference>
<evidence type="ECO:0000313" key="3">
    <source>
        <dbReference type="Proteomes" id="UP000254260"/>
    </source>
</evidence>
<keyword evidence="1" id="KW-1133">Transmembrane helix</keyword>
<sequence length="62" mass="6900">MSDKFFKGWFIFVGFMAFMSMVGSFVAMVYFGSAAVNLTEQVKKEGLNSVIEQIKCGEKGCK</sequence>
<protein>
    <submittedName>
        <fullName evidence="2">Uncharacterized protein</fullName>
    </submittedName>
</protein>
<keyword evidence="1" id="KW-0472">Membrane</keyword>
<gene>
    <name evidence="2" type="ORF">NCTC10899_05107</name>
</gene>
<dbReference type="EMBL" id="UGUU01000002">
    <property type="protein sequence ID" value="SUE95866.1"/>
    <property type="molecule type" value="Genomic_DNA"/>
</dbReference>
<evidence type="ECO:0000313" key="2">
    <source>
        <dbReference type="EMBL" id="SUE95866.1"/>
    </source>
</evidence>
<evidence type="ECO:0000256" key="1">
    <source>
        <dbReference type="SAM" id="Phobius"/>
    </source>
</evidence>
<dbReference type="AlphaFoldDB" id="A0A379PNC4"/>
<proteinExistence type="predicted"/>
<feature type="transmembrane region" description="Helical" evidence="1">
    <location>
        <begin position="9"/>
        <end position="31"/>
    </location>
</feature>